<gene>
    <name evidence="1" type="ORF">HPBE_LOCUS26509</name>
</gene>
<keyword evidence="2" id="KW-1185">Reference proteome</keyword>
<dbReference type="Proteomes" id="UP000050761">
    <property type="component" value="Unassembled WGS sequence"/>
</dbReference>
<name>A0A183GUZ0_HELPZ</name>
<proteinExistence type="predicted"/>
<sequence>MCLGGAVGDEPLLVQLDGPRVSWQFICRFTPLVWSYDHEEECGYILVSKMRGLDGQCLDQLFKGIRLVPESTTVLDCAKELTITDQGYAITHARRARRALGSVGLVTTNQLSSQLLAVEGAVQTSLNLLLIQAIQALCDRTNALALSVQAALRVDATRTMRSILNRSDIMATHLGDGYVQVRRCVSLPPASVQFLAFNDTCFTLPQIEVVLPSGSRWRSFIDPNTNIVVKHAARIDCEISQPVVVHHQDVWQEFDPQKGTFSPLLAQNIQTVSSFSDPSSLLSPPRLTIFHNLVLTNLSELTERDQLQELWLSMDHSRLSKYVSSVLAPHQVSSQHSGEFFVGAPIVGADISGRAIPYHGWVLTDLEDIADVTCGQTAPVV</sequence>
<dbReference type="EMBL" id="UZAH01040143">
    <property type="protein sequence ID" value="VDP57969.1"/>
    <property type="molecule type" value="Genomic_DNA"/>
</dbReference>
<dbReference type="WBParaSite" id="HPBE_0002651001-mRNA-1">
    <property type="protein sequence ID" value="HPBE_0002651001-mRNA-1"/>
    <property type="gene ID" value="HPBE_0002651001"/>
</dbReference>
<evidence type="ECO:0000313" key="2">
    <source>
        <dbReference type="Proteomes" id="UP000050761"/>
    </source>
</evidence>
<reference evidence="3" key="2">
    <citation type="submission" date="2019-09" db="UniProtKB">
        <authorList>
            <consortium name="WormBaseParasite"/>
        </authorList>
    </citation>
    <scope>IDENTIFICATION</scope>
</reference>
<evidence type="ECO:0000313" key="1">
    <source>
        <dbReference type="EMBL" id="VDP57969.1"/>
    </source>
</evidence>
<accession>A0A3P8ILC8</accession>
<protein>
    <submittedName>
        <fullName evidence="3">Major capsid protein</fullName>
    </submittedName>
</protein>
<organism evidence="2 3">
    <name type="scientific">Heligmosomoides polygyrus</name>
    <name type="common">Parasitic roundworm</name>
    <dbReference type="NCBI Taxonomy" id="6339"/>
    <lineage>
        <taxon>Eukaryota</taxon>
        <taxon>Metazoa</taxon>
        <taxon>Ecdysozoa</taxon>
        <taxon>Nematoda</taxon>
        <taxon>Chromadorea</taxon>
        <taxon>Rhabditida</taxon>
        <taxon>Rhabditina</taxon>
        <taxon>Rhabditomorpha</taxon>
        <taxon>Strongyloidea</taxon>
        <taxon>Heligmosomidae</taxon>
        <taxon>Heligmosomoides</taxon>
    </lineage>
</organism>
<accession>A0A183GUZ0</accession>
<dbReference type="AlphaFoldDB" id="A0A183GUZ0"/>
<dbReference type="Gene3D" id="1.20.5.1890">
    <property type="match status" value="1"/>
</dbReference>
<evidence type="ECO:0000313" key="3">
    <source>
        <dbReference type="WBParaSite" id="HPBE_0002651001-mRNA-1"/>
    </source>
</evidence>
<reference evidence="1 2" key="1">
    <citation type="submission" date="2018-11" db="EMBL/GenBank/DDBJ databases">
        <authorList>
            <consortium name="Pathogen Informatics"/>
        </authorList>
    </citation>
    <scope>NUCLEOTIDE SEQUENCE [LARGE SCALE GENOMIC DNA]</scope>
</reference>